<name>A0A5N5F8U4_9ROSA</name>
<dbReference type="AlphaFoldDB" id="A0A5N5F8U4"/>
<dbReference type="OrthoDB" id="1878376at2759"/>
<dbReference type="Proteomes" id="UP000327157">
    <property type="component" value="Chromosome 7"/>
</dbReference>
<evidence type="ECO:0000256" key="1">
    <source>
        <dbReference type="SAM" id="MobiDB-lite"/>
    </source>
</evidence>
<organism evidence="3 4">
    <name type="scientific">Pyrus ussuriensis x Pyrus communis</name>
    <dbReference type="NCBI Taxonomy" id="2448454"/>
    <lineage>
        <taxon>Eukaryota</taxon>
        <taxon>Viridiplantae</taxon>
        <taxon>Streptophyta</taxon>
        <taxon>Embryophyta</taxon>
        <taxon>Tracheophyta</taxon>
        <taxon>Spermatophyta</taxon>
        <taxon>Magnoliopsida</taxon>
        <taxon>eudicotyledons</taxon>
        <taxon>Gunneridae</taxon>
        <taxon>Pentapetalae</taxon>
        <taxon>rosids</taxon>
        <taxon>fabids</taxon>
        <taxon>Rosales</taxon>
        <taxon>Rosaceae</taxon>
        <taxon>Amygdaloideae</taxon>
        <taxon>Maleae</taxon>
        <taxon>Pyrus</taxon>
    </lineage>
</organism>
<proteinExistence type="predicted"/>
<dbReference type="UniPathway" id="UPA00143"/>
<comment type="caution">
    <text evidence="3">The sequence shown here is derived from an EMBL/GenBank/DDBJ whole genome shotgun (WGS) entry which is preliminary data.</text>
</comment>
<evidence type="ECO:0000313" key="4">
    <source>
        <dbReference type="Proteomes" id="UP000327157"/>
    </source>
</evidence>
<reference evidence="3 4" key="3">
    <citation type="submission" date="2019-11" db="EMBL/GenBank/DDBJ databases">
        <title>A de novo genome assembly of a pear dwarfing rootstock.</title>
        <authorList>
            <person name="Wang F."/>
            <person name="Wang J."/>
            <person name="Li S."/>
            <person name="Zhang Y."/>
            <person name="Fang M."/>
            <person name="Ma L."/>
            <person name="Zhao Y."/>
            <person name="Jiang S."/>
        </authorList>
    </citation>
    <scope>NUCLEOTIDE SEQUENCE [LARGE SCALE GENOMIC DNA]</scope>
    <source>
        <strain evidence="3">S2</strain>
        <tissue evidence="3">Leaf</tissue>
    </source>
</reference>
<dbReference type="InterPro" id="IPR027356">
    <property type="entry name" value="NPH3_dom"/>
</dbReference>
<dbReference type="GO" id="GO:0016567">
    <property type="term" value="P:protein ubiquitination"/>
    <property type="evidence" value="ECO:0007669"/>
    <property type="project" value="UniProtKB-UniPathway"/>
</dbReference>
<gene>
    <name evidence="3" type="ORF">D8674_030524</name>
</gene>
<evidence type="ECO:0000259" key="2">
    <source>
        <dbReference type="Pfam" id="PF03000"/>
    </source>
</evidence>
<feature type="domain" description="NPH3" evidence="2">
    <location>
        <begin position="12"/>
        <end position="42"/>
    </location>
</feature>
<dbReference type="Pfam" id="PF03000">
    <property type="entry name" value="NPH3"/>
    <property type="match status" value="1"/>
</dbReference>
<sequence>MSIAASLGIQRTLNGIYRAVHIYLDKHRHLTEMEREEVAGQLQLRVTIIKEVQGLDERSTKQAAEENEAKLDVGEGKMRSEMEKMSIMVMELERECYKMRKEIENGCSL</sequence>
<feature type="region of interest" description="Disordered" evidence="1">
    <location>
        <begin position="57"/>
        <end position="76"/>
    </location>
</feature>
<accession>A0A5N5F8U4</accession>
<dbReference type="EMBL" id="SMOL01000781">
    <property type="protein sequence ID" value="KAB2595074.1"/>
    <property type="molecule type" value="Genomic_DNA"/>
</dbReference>
<protein>
    <submittedName>
        <fullName evidence="3">BTB/POZ domain-containing protein</fullName>
    </submittedName>
</protein>
<evidence type="ECO:0000313" key="3">
    <source>
        <dbReference type="EMBL" id="KAB2595074.1"/>
    </source>
</evidence>
<reference evidence="4" key="2">
    <citation type="submission" date="2019-10" db="EMBL/GenBank/DDBJ databases">
        <title>A de novo genome assembly of a pear dwarfing rootstock.</title>
        <authorList>
            <person name="Wang F."/>
            <person name="Wang J."/>
            <person name="Li S."/>
            <person name="Zhang Y."/>
            <person name="Fang M."/>
            <person name="Ma L."/>
            <person name="Zhao Y."/>
            <person name="Jiang S."/>
        </authorList>
    </citation>
    <scope>NUCLEOTIDE SEQUENCE [LARGE SCALE GENOMIC DNA]</scope>
</reference>
<keyword evidence="4" id="KW-1185">Reference proteome</keyword>
<reference evidence="3 4" key="1">
    <citation type="submission" date="2019-09" db="EMBL/GenBank/DDBJ databases">
        <authorList>
            <person name="Ou C."/>
        </authorList>
    </citation>
    <scope>NUCLEOTIDE SEQUENCE [LARGE SCALE GENOMIC DNA]</scope>
    <source>
        <strain evidence="3">S2</strain>
        <tissue evidence="3">Leaf</tissue>
    </source>
</reference>